<dbReference type="EMBL" id="AMRI01000020">
    <property type="protein sequence ID" value="EKE70642.1"/>
    <property type="molecule type" value="Genomic_DNA"/>
</dbReference>
<feature type="active site" evidence="9">
    <location>
        <position position="312"/>
    </location>
</feature>
<dbReference type="FunFam" id="1.10.530.10:FF:000003">
    <property type="entry name" value="Membrane-bound lytic murein transglycosylase F"/>
    <property type="match status" value="1"/>
</dbReference>
<dbReference type="PROSITE" id="PS51257">
    <property type="entry name" value="PROKAR_LIPOPROTEIN"/>
    <property type="match status" value="1"/>
</dbReference>
<accession>K2J6V6</accession>
<evidence type="ECO:0000256" key="9">
    <source>
        <dbReference type="HAMAP-Rule" id="MF_02016"/>
    </source>
</evidence>
<evidence type="ECO:0000256" key="1">
    <source>
        <dbReference type="ARBA" id="ARBA00001420"/>
    </source>
</evidence>
<dbReference type="InterPro" id="IPR000189">
    <property type="entry name" value="Transglyc_AS"/>
</dbReference>
<evidence type="ECO:0000256" key="6">
    <source>
        <dbReference type="ARBA" id="ARBA00023237"/>
    </source>
</evidence>
<dbReference type="PANTHER" id="PTHR35936">
    <property type="entry name" value="MEMBRANE-BOUND LYTIC MUREIN TRANSGLYCOSYLASE F"/>
    <property type="match status" value="1"/>
</dbReference>
<dbReference type="AlphaFoldDB" id="K2J6V6"/>
<comment type="domain">
    <text evidence="9">The N-terminal domain does not have lytic activity and probably modulates enzymatic activity. The C-terminal domain is the catalytic active domain.</text>
</comment>
<sequence length="486" mass="55203">MSRITTKWRGFWPALVLLVAACQDTSPQTPSQSSQLESILERGELRVGTRFSDTTYYEAADGPAGLDYELAAMFADYLGVKLVIEPTYSLTELFPKLEKGEYDLLAAGLSVTDERRAHFRFAPAYQAVSQKLVYKRGNRRPRDFDDLSGSLMVMAFSAHAERLAQVAKGHPELKWSETSDMDSDELLQQVLAGHLDYTVADSSNLALNRRFYPDLMVGFTVADEQPVAWAFPKNNDDSLYAALIEFFGEMTQTGVIARLEEKYYGHVRTFDYVDTRSFIRAVDRKLPRYQQSFEKYAGDFDWRLLAAMSYQESHWNPNAVSVTGVRGLMMLTLATADFLGINNRLDPEQSIRGGANYLHQLFERMPESIPAHERVWFAMAAYNVGEGHVLDARRITEKRGGDPNAWADVKDSLPLLRKKAWYSQTRHGYARGDEPVKYVDNIRRYYETLVWLHDQQLAKLQAQQEAQAQQTAAEGEPSLEQVAPQD</sequence>
<name>K2J6V6_9GAMM</name>
<comment type="caution">
    <text evidence="12">The sequence shown here is derived from an EMBL/GenBank/DDBJ whole genome shotgun (WGS) entry which is preliminary data.</text>
</comment>
<dbReference type="PROSITE" id="PS00922">
    <property type="entry name" value="TRANSGLYCOSYLASE"/>
    <property type="match status" value="1"/>
</dbReference>
<keyword evidence="6 9" id="KW-0998">Cell outer membrane</keyword>
<gene>
    <name evidence="9" type="primary">mltF</name>
    <name evidence="12" type="ORF">B3C1_13928</name>
</gene>
<dbReference type="InterPro" id="IPR023703">
    <property type="entry name" value="MltF"/>
</dbReference>
<comment type="caution">
    <text evidence="9">Lacks conserved residue(s) required for the propagation of feature annotation.</text>
</comment>
<comment type="function">
    <text evidence="9">Murein-degrading enzyme that degrades murein glycan strands and insoluble, high-molecular weight murein sacculi, with the concomitant formation of a 1,6-anhydromuramoyl product. Lytic transglycosylases (LTs) play an integral role in the metabolism of the peptidoglycan (PG) sacculus. Their lytic action creates space within the PG sacculus to allow for its expansion as well as for the insertion of various structures such as secretion systems and flagella.</text>
</comment>
<feature type="region of interest" description="Disordered" evidence="10">
    <location>
        <begin position="463"/>
        <end position="486"/>
    </location>
</feature>
<evidence type="ECO:0000256" key="5">
    <source>
        <dbReference type="ARBA" id="ARBA00023136"/>
    </source>
</evidence>
<dbReference type="GO" id="GO:0009279">
    <property type="term" value="C:cell outer membrane"/>
    <property type="evidence" value="ECO:0007669"/>
    <property type="project" value="UniProtKB-SubCell"/>
</dbReference>
<feature type="compositionally biased region" description="Low complexity" evidence="10">
    <location>
        <begin position="463"/>
        <end position="474"/>
    </location>
</feature>
<dbReference type="NCBIfam" id="NF008112">
    <property type="entry name" value="PRK10859.1"/>
    <property type="match status" value="1"/>
</dbReference>
<evidence type="ECO:0000256" key="8">
    <source>
        <dbReference type="ARBA" id="ARBA00023316"/>
    </source>
</evidence>
<dbReference type="STRING" id="745411.B3C1_13928"/>
<dbReference type="Gene3D" id="3.40.190.10">
    <property type="entry name" value="Periplasmic binding protein-like II"/>
    <property type="match status" value="2"/>
</dbReference>
<comment type="similarity">
    <text evidence="9">In the C-terminal section; belongs to the transglycosylase Slt family.</text>
</comment>
<feature type="domain" description="Solute-binding protein family 3/N-terminal" evidence="11">
    <location>
        <begin position="44"/>
        <end position="267"/>
    </location>
</feature>
<dbReference type="EC" id="4.2.2.n1" evidence="9"/>
<evidence type="ECO:0000256" key="2">
    <source>
        <dbReference type="ARBA" id="ARBA00007734"/>
    </source>
</evidence>
<dbReference type="OrthoDB" id="9815002at2"/>
<evidence type="ECO:0000256" key="7">
    <source>
        <dbReference type="ARBA" id="ARBA00023239"/>
    </source>
</evidence>
<evidence type="ECO:0000313" key="13">
    <source>
        <dbReference type="Proteomes" id="UP000006755"/>
    </source>
</evidence>
<dbReference type="InterPro" id="IPR008258">
    <property type="entry name" value="Transglycosylase_SLT_dom_1"/>
</dbReference>
<comment type="catalytic activity">
    <reaction evidence="1 9">
        <text>Exolytic cleavage of the (1-&gt;4)-beta-glycosidic linkage between N-acetylmuramic acid (MurNAc) and N-acetylglucosamine (GlcNAc) residues in peptidoglycan, from either the reducing or the non-reducing ends of the peptidoglycan chains, with concomitant formation of a 1,6-anhydrobond in the MurNAc residue.</text>
        <dbReference type="EC" id="4.2.2.n1"/>
    </reaction>
</comment>
<evidence type="ECO:0000256" key="10">
    <source>
        <dbReference type="SAM" id="MobiDB-lite"/>
    </source>
</evidence>
<comment type="subcellular location">
    <subcellularLocation>
        <location evidence="9">Cell outer membrane</location>
        <topology evidence="9">Peripheral membrane protein</topology>
    </subcellularLocation>
    <text evidence="9">Attached to the inner leaflet of the outer membrane.</text>
</comment>
<dbReference type="CDD" id="cd01009">
    <property type="entry name" value="PBP2_YfhD_N"/>
    <property type="match status" value="1"/>
</dbReference>
<dbReference type="Pfam" id="PF00497">
    <property type="entry name" value="SBP_bac_3"/>
    <property type="match status" value="1"/>
</dbReference>
<dbReference type="GO" id="GO:0008933">
    <property type="term" value="F:peptidoglycan lytic transglycosylase activity"/>
    <property type="evidence" value="ECO:0007669"/>
    <property type="project" value="UniProtKB-UniRule"/>
</dbReference>
<proteinExistence type="inferred from homology"/>
<dbReference type="Gene3D" id="1.10.530.10">
    <property type="match status" value="1"/>
</dbReference>
<protein>
    <recommendedName>
        <fullName evidence="9">Membrane-bound lytic murein transglycosylase F</fullName>
        <ecNumber evidence="9">4.2.2.n1</ecNumber>
    </recommendedName>
    <alternativeName>
        <fullName evidence="9">Murein lyase F</fullName>
    </alternativeName>
</protein>
<dbReference type="RefSeq" id="WP_008485596.1">
    <property type="nucleotide sequence ID" value="NZ_AMRI01000020.1"/>
</dbReference>
<dbReference type="PATRIC" id="fig|745411.4.peg.2746"/>
<comment type="similarity">
    <text evidence="9">In the N-terminal section; belongs to the bacterial solute-binding protein 3 family.</text>
</comment>
<dbReference type="SUPFAM" id="SSF53850">
    <property type="entry name" value="Periplasmic binding protein-like II"/>
    <property type="match status" value="1"/>
</dbReference>
<evidence type="ECO:0000256" key="4">
    <source>
        <dbReference type="ARBA" id="ARBA00022729"/>
    </source>
</evidence>
<dbReference type="GO" id="GO:0009253">
    <property type="term" value="P:peptidoglycan catabolic process"/>
    <property type="evidence" value="ECO:0007669"/>
    <property type="project" value="TreeGrafter"/>
</dbReference>
<reference evidence="12 13" key="1">
    <citation type="journal article" date="2012" name="J. Bacteriol.">
        <title>Genome Sequence of Gallaecimonas xiamenensis Type Strain 3-C-1.</title>
        <authorList>
            <person name="Lai Q."/>
            <person name="Wang L."/>
            <person name="Wang W."/>
            <person name="Shao Z."/>
        </authorList>
    </citation>
    <scope>NUCLEOTIDE SEQUENCE [LARGE SCALE GENOMIC DNA]</scope>
    <source>
        <strain evidence="12 13">3-C-1</strain>
    </source>
</reference>
<keyword evidence="8 9" id="KW-0961">Cell wall biogenesis/degradation</keyword>
<keyword evidence="4 9" id="KW-0732">Signal</keyword>
<dbReference type="GO" id="GO:0071555">
    <property type="term" value="P:cell wall organization"/>
    <property type="evidence" value="ECO:0007669"/>
    <property type="project" value="UniProtKB-KW"/>
</dbReference>
<dbReference type="HAMAP" id="MF_02016">
    <property type="entry name" value="MltF"/>
    <property type="match status" value="1"/>
</dbReference>
<dbReference type="GO" id="GO:0016998">
    <property type="term" value="P:cell wall macromolecule catabolic process"/>
    <property type="evidence" value="ECO:0007669"/>
    <property type="project" value="UniProtKB-UniRule"/>
</dbReference>
<dbReference type="InterPro" id="IPR001638">
    <property type="entry name" value="Solute-binding_3/MltF_N"/>
</dbReference>
<dbReference type="Pfam" id="PF01464">
    <property type="entry name" value="SLT"/>
    <property type="match status" value="1"/>
</dbReference>
<dbReference type="eggNOG" id="COG4623">
    <property type="taxonomic scope" value="Bacteria"/>
</dbReference>
<evidence type="ECO:0000256" key="3">
    <source>
        <dbReference type="ARBA" id="ARBA00010333"/>
    </source>
</evidence>
<evidence type="ECO:0000313" key="12">
    <source>
        <dbReference type="EMBL" id="EKE70642.1"/>
    </source>
</evidence>
<feature type="region of interest" description="LT domain" evidence="9">
    <location>
        <begin position="268"/>
        <end position="486"/>
    </location>
</feature>
<keyword evidence="5 9" id="KW-0472">Membrane</keyword>
<keyword evidence="7 9" id="KW-0456">Lyase</keyword>
<comment type="similarity">
    <text evidence="3">Belongs to the bacterial solute-binding protein 3 family.</text>
</comment>
<evidence type="ECO:0000259" key="11">
    <source>
        <dbReference type="SMART" id="SM00062"/>
    </source>
</evidence>
<keyword evidence="13" id="KW-1185">Reference proteome</keyword>
<dbReference type="Proteomes" id="UP000006755">
    <property type="component" value="Unassembled WGS sequence"/>
</dbReference>
<dbReference type="PANTHER" id="PTHR35936:SF32">
    <property type="entry name" value="MEMBRANE-BOUND LYTIC MUREIN TRANSGLYCOSYLASE F"/>
    <property type="match status" value="1"/>
</dbReference>
<dbReference type="SUPFAM" id="SSF53955">
    <property type="entry name" value="Lysozyme-like"/>
    <property type="match status" value="1"/>
</dbReference>
<dbReference type="CDD" id="cd13403">
    <property type="entry name" value="MLTF-like"/>
    <property type="match status" value="1"/>
</dbReference>
<dbReference type="SMART" id="SM00062">
    <property type="entry name" value="PBPb"/>
    <property type="match status" value="1"/>
</dbReference>
<comment type="similarity">
    <text evidence="2">Belongs to the transglycosylase Slt family.</text>
</comment>
<organism evidence="12 13">
    <name type="scientific">Gallaecimonas xiamenensis 3-C-1</name>
    <dbReference type="NCBI Taxonomy" id="745411"/>
    <lineage>
        <taxon>Bacteria</taxon>
        <taxon>Pseudomonadati</taxon>
        <taxon>Pseudomonadota</taxon>
        <taxon>Gammaproteobacteria</taxon>
        <taxon>Enterobacterales</taxon>
        <taxon>Gallaecimonadaceae</taxon>
        <taxon>Gallaecimonas</taxon>
    </lineage>
</organism>
<dbReference type="InterPro" id="IPR023346">
    <property type="entry name" value="Lysozyme-like_dom_sf"/>
</dbReference>